<keyword evidence="1" id="KW-0175">Coiled coil</keyword>
<name>A0AAV4HPL1_9GAST</name>
<keyword evidence="4" id="KW-1185">Reference proteome</keyword>
<evidence type="ECO:0000256" key="2">
    <source>
        <dbReference type="SAM" id="MobiDB-lite"/>
    </source>
</evidence>
<evidence type="ECO:0000313" key="4">
    <source>
        <dbReference type="Proteomes" id="UP000762676"/>
    </source>
</evidence>
<dbReference type="InterPro" id="IPR038817">
    <property type="entry name" value="CCDC192"/>
</dbReference>
<feature type="region of interest" description="Disordered" evidence="2">
    <location>
        <begin position="388"/>
        <end position="412"/>
    </location>
</feature>
<protein>
    <submittedName>
        <fullName evidence="3">CAP-Gly domain-containing linker protein 1-like</fullName>
    </submittedName>
</protein>
<comment type="caution">
    <text evidence="3">The sequence shown here is derived from an EMBL/GenBank/DDBJ whole genome shotgun (WGS) entry which is preliminary data.</text>
</comment>
<feature type="coiled-coil region" evidence="1">
    <location>
        <begin position="19"/>
        <end position="53"/>
    </location>
</feature>
<feature type="region of interest" description="Disordered" evidence="2">
    <location>
        <begin position="145"/>
        <end position="166"/>
    </location>
</feature>
<evidence type="ECO:0000256" key="1">
    <source>
        <dbReference type="SAM" id="Coils"/>
    </source>
</evidence>
<dbReference type="AlphaFoldDB" id="A0AAV4HPL1"/>
<gene>
    <name evidence="3" type="ORF">ElyMa_002770700</name>
</gene>
<sequence>MLNIFICLFQKANTTSYQHGDQQKKIRELEIQLAKSESQKLDLVEQLNGLKQTDLTRKPASVLPPLEEHGHLPLQETTFAKDQYIVKLEKDLQAAQKELATVRQKLKKRIRALTNQLHEARQEASINQMELKAEISQQKEQIEKFKGSKDGCLPASTSADSTEESGHSKIIVELSNQLSEQADHITSLEAEIATKNRKIQELEEVSKSLQTQTLSSTSTSTDRLPSGRGKRSHTNSLDNAETRKTFQFSAGISGQHSKEAVPAAFRSRDVSPIFERQSTALSDSDSDWELDSIPSKVHSAPAGARVKSAVSVSSSAANKNCAIDVQGNDDSLLNRGASLETRIEDNASLSQRRIKTYKKSALKTHLEKKKNMNHTNALIGPSLAFAAQTKEPPSDTSCEPTPRCADRSQLPGFPNLHVINSVSH</sequence>
<reference evidence="3 4" key="1">
    <citation type="journal article" date="2021" name="Elife">
        <title>Chloroplast acquisition without the gene transfer in kleptoplastic sea slugs, Plakobranchus ocellatus.</title>
        <authorList>
            <person name="Maeda T."/>
            <person name="Takahashi S."/>
            <person name="Yoshida T."/>
            <person name="Shimamura S."/>
            <person name="Takaki Y."/>
            <person name="Nagai Y."/>
            <person name="Toyoda A."/>
            <person name="Suzuki Y."/>
            <person name="Arimoto A."/>
            <person name="Ishii H."/>
            <person name="Satoh N."/>
            <person name="Nishiyama T."/>
            <person name="Hasebe M."/>
            <person name="Maruyama T."/>
            <person name="Minagawa J."/>
            <person name="Obokata J."/>
            <person name="Shigenobu S."/>
        </authorList>
    </citation>
    <scope>NUCLEOTIDE SEQUENCE [LARGE SCALE GENOMIC DNA]</scope>
</reference>
<dbReference type="Gene3D" id="1.10.287.1490">
    <property type="match status" value="1"/>
</dbReference>
<accession>A0AAV4HPL1</accession>
<dbReference type="EMBL" id="BMAT01005698">
    <property type="protein sequence ID" value="GFR98505.1"/>
    <property type="molecule type" value="Genomic_DNA"/>
</dbReference>
<evidence type="ECO:0000313" key="3">
    <source>
        <dbReference type="EMBL" id="GFR98505.1"/>
    </source>
</evidence>
<proteinExistence type="predicted"/>
<dbReference type="PANTHER" id="PTHR38580">
    <property type="entry name" value="COILED-COIL DOMAIN-CONTAINING PROTEIN 192"/>
    <property type="match status" value="1"/>
</dbReference>
<feature type="compositionally biased region" description="Low complexity" evidence="2">
    <location>
        <begin position="208"/>
        <end position="221"/>
    </location>
</feature>
<dbReference type="Proteomes" id="UP000762676">
    <property type="component" value="Unassembled WGS sequence"/>
</dbReference>
<organism evidence="3 4">
    <name type="scientific">Elysia marginata</name>
    <dbReference type="NCBI Taxonomy" id="1093978"/>
    <lineage>
        <taxon>Eukaryota</taxon>
        <taxon>Metazoa</taxon>
        <taxon>Spiralia</taxon>
        <taxon>Lophotrochozoa</taxon>
        <taxon>Mollusca</taxon>
        <taxon>Gastropoda</taxon>
        <taxon>Heterobranchia</taxon>
        <taxon>Euthyneura</taxon>
        <taxon>Panpulmonata</taxon>
        <taxon>Sacoglossa</taxon>
        <taxon>Placobranchoidea</taxon>
        <taxon>Plakobranchidae</taxon>
        <taxon>Elysia</taxon>
    </lineage>
</organism>
<feature type="region of interest" description="Disordered" evidence="2">
    <location>
        <begin position="207"/>
        <end position="242"/>
    </location>
</feature>
<dbReference type="PANTHER" id="PTHR38580:SF1">
    <property type="entry name" value="COILED-COIL DOMAIN-CONTAINING PROTEIN 192"/>
    <property type="match status" value="1"/>
</dbReference>